<evidence type="ECO:0000256" key="2">
    <source>
        <dbReference type="ARBA" id="ARBA00012900"/>
    </source>
</evidence>
<evidence type="ECO:0000256" key="6">
    <source>
        <dbReference type="ARBA" id="ARBA00049349"/>
    </source>
</evidence>
<dbReference type="Pfam" id="PF02373">
    <property type="entry name" value="JmjC"/>
    <property type="match status" value="1"/>
</dbReference>
<dbReference type="PROSITE" id="PS51183">
    <property type="entry name" value="JMJN"/>
    <property type="match status" value="1"/>
</dbReference>
<dbReference type="Proteomes" id="UP000095009">
    <property type="component" value="Unassembled WGS sequence"/>
</dbReference>
<dbReference type="STRING" id="857566.A0A1E3PE26"/>
<reference evidence="11 12" key="1">
    <citation type="journal article" date="2016" name="Proc. Natl. Acad. Sci. U.S.A.">
        <title>Comparative genomics of biotechnologically important yeasts.</title>
        <authorList>
            <person name="Riley R."/>
            <person name="Haridas S."/>
            <person name="Wolfe K.H."/>
            <person name="Lopes M.R."/>
            <person name="Hittinger C.T."/>
            <person name="Goeker M."/>
            <person name="Salamov A.A."/>
            <person name="Wisecaver J.H."/>
            <person name="Long T.M."/>
            <person name="Calvey C.H."/>
            <person name="Aerts A.L."/>
            <person name="Barry K.W."/>
            <person name="Choi C."/>
            <person name="Clum A."/>
            <person name="Coughlan A.Y."/>
            <person name="Deshpande S."/>
            <person name="Douglass A.P."/>
            <person name="Hanson S.J."/>
            <person name="Klenk H.-P."/>
            <person name="LaButti K.M."/>
            <person name="Lapidus A."/>
            <person name="Lindquist E.A."/>
            <person name="Lipzen A.M."/>
            <person name="Meier-Kolthoff J.P."/>
            <person name="Ohm R.A."/>
            <person name="Otillar R.P."/>
            <person name="Pangilinan J.L."/>
            <person name="Peng Y."/>
            <person name="Rokas A."/>
            <person name="Rosa C.A."/>
            <person name="Scheuner C."/>
            <person name="Sibirny A.A."/>
            <person name="Slot J.C."/>
            <person name="Stielow J.B."/>
            <person name="Sun H."/>
            <person name="Kurtzman C.P."/>
            <person name="Blackwell M."/>
            <person name="Grigoriev I.V."/>
            <person name="Jeffries T.W."/>
        </authorList>
    </citation>
    <scope>NUCLEOTIDE SEQUENCE [LARGE SCALE GENOMIC DNA]</scope>
    <source>
        <strain evidence="11 12">DSM 6958</strain>
    </source>
</reference>
<dbReference type="InterPro" id="IPR034732">
    <property type="entry name" value="EPHD"/>
</dbReference>
<protein>
    <recommendedName>
        <fullName evidence="2">[histone H3]-trimethyl-L-lysine(9) demethylase</fullName>
        <ecNumber evidence="2">1.14.11.66</ecNumber>
    </recommendedName>
</protein>
<sequence>DPIEPSEYWEDSGIPIFRPTMDQFRSFPEFISRIHHHGSRAGIIKVVPPAEWTQQLPNDLSDEISQIKIKNPIEQHISGRGGLFRQQNIEKQKSYTLQDWRNLCDQSNNQPPESRGRVRKKANRSQDKSQSAFDYKFDDSSFTRDRCEFLERLYWKTLTYAEPLYGADMLGSLFNAEATSTWNVAQLDDTLNKLPTKIPGVNTAYLYYGMWKATFAWHLEDMDLYSINYIHFGAPKQWYAVPPAYAGPFQNLMKENFPIDYKNCHEFLRHKTFHASPAYLRSHQIPVNKLVHYQGEFVITFPYAYHSGYNYGYNVAESVNFTTEDWIHKGIGRGAKKCECIDDAVGLNIDQLERILSGEPEPEMNPNEDELDNSDEETSTDASTDDELRRKLPTPPHEKPKAKRGREKKTPAVKVEVSNKATRYKKSRHLLPSLKCVLCPNLFDLEFVRTAGEDKKYAHKLCAEYTPETYFSDANAAAPPQLQSASILDPNLLAEGITTIPKARWSLKCAFCLNKQGSCIQCSHPKCSRSYHATCADMAGVLVEINPADTDADINTTHTYLCRYHRPGRQISQDAAINNEIYESNSALTNWVYGLLPGDITQIQYFDHNEIYAGVVRENNRRESMLMLEILP</sequence>
<feature type="region of interest" description="Disordered" evidence="7">
    <location>
        <begin position="356"/>
        <end position="414"/>
    </location>
</feature>
<dbReference type="GO" id="GO:0010468">
    <property type="term" value="P:regulation of gene expression"/>
    <property type="evidence" value="ECO:0007669"/>
    <property type="project" value="TreeGrafter"/>
</dbReference>
<dbReference type="PROSITE" id="PS51805">
    <property type="entry name" value="EPHD"/>
    <property type="match status" value="1"/>
</dbReference>
<name>A0A1E3PE26_9ASCO</name>
<dbReference type="GO" id="GO:0140684">
    <property type="term" value="F:histone H3K9me2/H3K9me3 demethylase activity"/>
    <property type="evidence" value="ECO:0007669"/>
    <property type="project" value="UniProtKB-EC"/>
</dbReference>
<dbReference type="GO" id="GO:0008270">
    <property type="term" value="F:zinc ion binding"/>
    <property type="evidence" value="ECO:0007669"/>
    <property type="project" value="UniProtKB-KW"/>
</dbReference>
<keyword evidence="12" id="KW-1185">Reference proteome</keyword>
<dbReference type="Gene3D" id="3.30.40.10">
    <property type="entry name" value="Zinc/RING finger domain, C3HC4 (zinc finger)"/>
    <property type="match status" value="1"/>
</dbReference>
<dbReference type="EC" id="1.14.11.66" evidence="2"/>
<evidence type="ECO:0000256" key="1">
    <source>
        <dbReference type="ARBA" id="ARBA00009711"/>
    </source>
</evidence>
<comment type="catalytic activity">
    <reaction evidence="6">
        <text>N(6),N(6),N(6)-trimethyl-L-lysyl(9)-[histone H3] + 2 2-oxoglutarate + 2 O2 = N(6)-methyl-L-lysyl(9)-[histone H3] + 2 formaldehyde + 2 succinate + 2 CO2</text>
        <dbReference type="Rhea" id="RHEA:60200"/>
        <dbReference type="Rhea" id="RHEA-COMP:15538"/>
        <dbReference type="Rhea" id="RHEA-COMP:15542"/>
        <dbReference type="ChEBI" id="CHEBI:15379"/>
        <dbReference type="ChEBI" id="CHEBI:16526"/>
        <dbReference type="ChEBI" id="CHEBI:16810"/>
        <dbReference type="ChEBI" id="CHEBI:16842"/>
        <dbReference type="ChEBI" id="CHEBI:30031"/>
        <dbReference type="ChEBI" id="CHEBI:61929"/>
        <dbReference type="ChEBI" id="CHEBI:61961"/>
        <dbReference type="EC" id="1.14.11.66"/>
    </reaction>
</comment>
<feature type="domain" description="JmjC" evidence="9">
    <location>
        <begin position="176"/>
        <end position="338"/>
    </location>
</feature>
<evidence type="ECO:0000256" key="3">
    <source>
        <dbReference type="ARBA" id="ARBA00022723"/>
    </source>
</evidence>
<dbReference type="OrthoDB" id="9547406at2759"/>
<evidence type="ECO:0000256" key="5">
    <source>
        <dbReference type="ARBA" id="ARBA00022833"/>
    </source>
</evidence>
<dbReference type="SUPFAM" id="SSF51197">
    <property type="entry name" value="Clavaminate synthase-like"/>
    <property type="match status" value="1"/>
</dbReference>
<comment type="similarity">
    <text evidence="1">Belongs to the JHDM3 histone demethylase family.</text>
</comment>
<dbReference type="InterPro" id="IPR055500">
    <property type="entry name" value="DUF7072"/>
</dbReference>
<evidence type="ECO:0000256" key="4">
    <source>
        <dbReference type="ARBA" id="ARBA00022771"/>
    </source>
</evidence>
<dbReference type="GO" id="GO:0005634">
    <property type="term" value="C:nucleus"/>
    <property type="evidence" value="ECO:0007669"/>
    <property type="project" value="TreeGrafter"/>
</dbReference>
<dbReference type="PANTHER" id="PTHR10694">
    <property type="entry name" value="LYSINE-SPECIFIC DEMETHYLASE"/>
    <property type="match status" value="1"/>
</dbReference>
<proteinExistence type="inferred from homology"/>
<dbReference type="SMART" id="SM00558">
    <property type="entry name" value="JmjC"/>
    <property type="match status" value="1"/>
</dbReference>
<dbReference type="PROSITE" id="PS51184">
    <property type="entry name" value="JMJC"/>
    <property type="match status" value="1"/>
</dbReference>
<dbReference type="AlphaFoldDB" id="A0A1E3PE26"/>
<keyword evidence="3" id="KW-0479">Metal-binding</keyword>
<dbReference type="GO" id="GO:0000785">
    <property type="term" value="C:chromatin"/>
    <property type="evidence" value="ECO:0007669"/>
    <property type="project" value="TreeGrafter"/>
</dbReference>
<evidence type="ECO:0000313" key="12">
    <source>
        <dbReference type="Proteomes" id="UP000095009"/>
    </source>
</evidence>
<organism evidence="11 12">
    <name type="scientific">Nadsonia fulvescens var. elongata DSM 6958</name>
    <dbReference type="NCBI Taxonomy" id="857566"/>
    <lineage>
        <taxon>Eukaryota</taxon>
        <taxon>Fungi</taxon>
        <taxon>Dikarya</taxon>
        <taxon>Ascomycota</taxon>
        <taxon>Saccharomycotina</taxon>
        <taxon>Dipodascomycetes</taxon>
        <taxon>Dipodascales</taxon>
        <taxon>Dipodascales incertae sedis</taxon>
        <taxon>Nadsonia</taxon>
    </lineage>
</organism>
<dbReference type="SMART" id="SM00545">
    <property type="entry name" value="JmjN"/>
    <property type="match status" value="1"/>
</dbReference>
<evidence type="ECO:0000259" key="9">
    <source>
        <dbReference type="PROSITE" id="PS51184"/>
    </source>
</evidence>
<dbReference type="Gene3D" id="2.60.120.650">
    <property type="entry name" value="Cupin"/>
    <property type="match status" value="1"/>
</dbReference>
<dbReference type="InterPro" id="IPR003347">
    <property type="entry name" value="JmjC_dom"/>
</dbReference>
<accession>A0A1E3PE26</accession>
<dbReference type="GO" id="GO:0051864">
    <property type="term" value="F:histone H3K36 demethylase activity"/>
    <property type="evidence" value="ECO:0007669"/>
    <property type="project" value="TreeGrafter"/>
</dbReference>
<feature type="compositionally biased region" description="Polar residues" evidence="7">
    <location>
        <begin position="103"/>
        <end position="112"/>
    </location>
</feature>
<feature type="domain" description="PHD-type" evidence="10">
    <location>
        <begin position="433"/>
        <end position="566"/>
    </location>
</feature>
<evidence type="ECO:0000313" key="11">
    <source>
        <dbReference type="EMBL" id="ODQ63127.1"/>
    </source>
</evidence>
<dbReference type="EMBL" id="KV454416">
    <property type="protein sequence ID" value="ODQ63127.1"/>
    <property type="molecule type" value="Genomic_DNA"/>
</dbReference>
<dbReference type="Pfam" id="PF13832">
    <property type="entry name" value="zf-HC5HC2H_2"/>
    <property type="match status" value="1"/>
</dbReference>
<feature type="non-terminal residue" evidence="11">
    <location>
        <position position="1"/>
    </location>
</feature>
<dbReference type="SMART" id="SM00249">
    <property type="entry name" value="PHD"/>
    <property type="match status" value="1"/>
</dbReference>
<evidence type="ECO:0000259" key="10">
    <source>
        <dbReference type="PROSITE" id="PS51805"/>
    </source>
</evidence>
<gene>
    <name evidence="11" type="ORF">NADFUDRAFT_8555</name>
</gene>
<dbReference type="InterPro" id="IPR003349">
    <property type="entry name" value="JmjN"/>
</dbReference>
<keyword evidence="5" id="KW-0862">Zinc</keyword>
<dbReference type="CDD" id="cd15571">
    <property type="entry name" value="ePHD"/>
    <property type="match status" value="1"/>
</dbReference>
<dbReference type="InterPro" id="IPR001965">
    <property type="entry name" value="Znf_PHD"/>
</dbReference>
<feature type="compositionally biased region" description="Acidic residues" evidence="7">
    <location>
        <begin position="360"/>
        <end position="385"/>
    </location>
</feature>
<keyword evidence="4" id="KW-0863">Zinc-finger</keyword>
<feature type="region of interest" description="Disordered" evidence="7">
    <location>
        <begin position="103"/>
        <end position="127"/>
    </location>
</feature>
<dbReference type="Pfam" id="PF23258">
    <property type="entry name" value="DUF7072"/>
    <property type="match status" value="1"/>
</dbReference>
<dbReference type="PANTHER" id="PTHR10694:SF7">
    <property type="entry name" value="[HISTONE H3]-TRIMETHYL-L-LYSINE(9) DEMETHYLASE"/>
    <property type="match status" value="1"/>
</dbReference>
<evidence type="ECO:0000256" key="7">
    <source>
        <dbReference type="SAM" id="MobiDB-lite"/>
    </source>
</evidence>
<dbReference type="Pfam" id="PF02375">
    <property type="entry name" value="JmjN"/>
    <property type="match status" value="1"/>
</dbReference>
<dbReference type="InterPro" id="IPR013083">
    <property type="entry name" value="Znf_RING/FYVE/PHD"/>
</dbReference>
<feature type="domain" description="JmjN" evidence="8">
    <location>
        <begin position="14"/>
        <end position="55"/>
    </location>
</feature>
<feature type="non-terminal residue" evidence="11">
    <location>
        <position position="632"/>
    </location>
</feature>
<evidence type="ECO:0000259" key="8">
    <source>
        <dbReference type="PROSITE" id="PS51183"/>
    </source>
</evidence>